<keyword evidence="1" id="KW-0812">Transmembrane</keyword>
<feature type="transmembrane region" description="Helical" evidence="1">
    <location>
        <begin position="51"/>
        <end position="75"/>
    </location>
</feature>
<evidence type="ECO:0000256" key="1">
    <source>
        <dbReference type="SAM" id="Phobius"/>
    </source>
</evidence>
<dbReference type="GO" id="GO:0042048">
    <property type="term" value="P:olfactory behavior"/>
    <property type="evidence" value="ECO:0007669"/>
    <property type="project" value="TreeGrafter"/>
</dbReference>
<organism evidence="2 3">
    <name type="scientific">Caenorhabditis angaria</name>
    <dbReference type="NCBI Taxonomy" id="860376"/>
    <lineage>
        <taxon>Eukaryota</taxon>
        <taxon>Metazoa</taxon>
        <taxon>Ecdysozoa</taxon>
        <taxon>Nematoda</taxon>
        <taxon>Chromadorea</taxon>
        <taxon>Rhabditida</taxon>
        <taxon>Rhabditina</taxon>
        <taxon>Rhabditomorpha</taxon>
        <taxon>Rhabditoidea</taxon>
        <taxon>Rhabditidae</taxon>
        <taxon>Peloderinae</taxon>
        <taxon>Caenorhabditis</taxon>
    </lineage>
</organism>
<dbReference type="EMBL" id="CANHGI010000003">
    <property type="protein sequence ID" value="CAI5444104.1"/>
    <property type="molecule type" value="Genomic_DNA"/>
</dbReference>
<keyword evidence="1" id="KW-0472">Membrane</keyword>
<comment type="caution">
    <text evidence="2">The sequence shown here is derived from an EMBL/GenBank/DDBJ whole genome shotgun (WGS) entry which is preliminary data.</text>
</comment>
<name>A0A9P1IF58_9PELO</name>
<protein>
    <recommendedName>
        <fullName evidence="4">G protein-coupled receptor</fullName>
    </recommendedName>
</protein>
<sequence>MSFEMMSKQKNNLQLQTFYALVSQTLIPMILMHFPSIILLVSTILDFDLGHISSIVSVTFALFPALDPLPVMLIIQNYRGTLFNVVSTPVNIFVRRITII</sequence>
<evidence type="ECO:0000313" key="2">
    <source>
        <dbReference type="EMBL" id="CAI5444104.1"/>
    </source>
</evidence>
<evidence type="ECO:0008006" key="4">
    <source>
        <dbReference type="Google" id="ProtNLM"/>
    </source>
</evidence>
<dbReference type="InterPro" id="IPR019428">
    <property type="entry name" value="7TM_GPCR_serpentine_rcpt_Str"/>
</dbReference>
<gene>
    <name evidence="2" type="ORF">CAMP_LOCUS6741</name>
</gene>
<dbReference type="AlphaFoldDB" id="A0A9P1IF58"/>
<reference evidence="2" key="1">
    <citation type="submission" date="2022-11" db="EMBL/GenBank/DDBJ databases">
        <authorList>
            <person name="Kikuchi T."/>
        </authorList>
    </citation>
    <scope>NUCLEOTIDE SEQUENCE</scope>
    <source>
        <strain evidence="2">PS1010</strain>
    </source>
</reference>
<dbReference type="OrthoDB" id="5869258at2759"/>
<keyword evidence="1" id="KW-1133">Transmembrane helix</keyword>
<evidence type="ECO:0000313" key="3">
    <source>
        <dbReference type="Proteomes" id="UP001152747"/>
    </source>
</evidence>
<dbReference type="GO" id="GO:0038022">
    <property type="term" value="F:G protein-coupled olfactory receptor activity"/>
    <property type="evidence" value="ECO:0007669"/>
    <property type="project" value="TreeGrafter"/>
</dbReference>
<dbReference type="GO" id="GO:0005886">
    <property type="term" value="C:plasma membrane"/>
    <property type="evidence" value="ECO:0007669"/>
    <property type="project" value="TreeGrafter"/>
</dbReference>
<keyword evidence="3" id="KW-1185">Reference proteome</keyword>
<dbReference type="Pfam" id="PF10326">
    <property type="entry name" value="7TM_GPCR_Str"/>
    <property type="match status" value="1"/>
</dbReference>
<dbReference type="Proteomes" id="UP001152747">
    <property type="component" value="Unassembled WGS sequence"/>
</dbReference>
<feature type="transmembrane region" description="Helical" evidence="1">
    <location>
        <begin position="21"/>
        <end position="45"/>
    </location>
</feature>
<dbReference type="PANTHER" id="PTHR22943:SF20">
    <property type="entry name" value="SEVEN TM RECEPTOR"/>
    <property type="match status" value="1"/>
</dbReference>
<accession>A0A9P1IF58</accession>
<proteinExistence type="predicted"/>
<dbReference type="PANTHER" id="PTHR22943">
    <property type="entry name" value="7-TRANSMEMBRANE DOMAIN RECEPTOR C.ELEGANS"/>
    <property type="match status" value="1"/>
</dbReference>